<keyword evidence="2" id="KW-1185">Reference proteome</keyword>
<organism evidence="1 2">
    <name type="scientific">Acacia crassicarpa</name>
    <name type="common">northern wattle</name>
    <dbReference type="NCBI Taxonomy" id="499986"/>
    <lineage>
        <taxon>Eukaryota</taxon>
        <taxon>Viridiplantae</taxon>
        <taxon>Streptophyta</taxon>
        <taxon>Embryophyta</taxon>
        <taxon>Tracheophyta</taxon>
        <taxon>Spermatophyta</taxon>
        <taxon>Magnoliopsida</taxon>
        <taxon>eudicotyledons</taxon>
        <taxon>Gunneridae</taxon>
        <taxon>Pentapetalae</taxon>
        <taxon>rosids</taxon>
        <taxon>fabids</taxon>
        <taxon>Fabales</taxon>
        <taxon>Fabaceae</taxon>
        <taxon>Caesalpinioideae</taxon>
        <taxon>mimosoid clade</taxon>
        <taxon>Acacieae</taxon>
        <taxon>Acacia</taxon>
    </lineage>
</organism>
<accession>A0AAE1N2H1</accession>
<dbReference type="Proteomes" id="UP001293593">
    <property type="component" value="Unassembled WGS sequence"/>
</dbReference>
<name>A0AAE1N2H1_9FABA</name>
<reference evidence="1" key="1">
    <citation type="submission" date="2023-10" db="EMBL/GenBank/DDBJ databases">
        <title>Chromosome-level genome of the transformable northern wattle, Acacia crassicarpa.</title>
        <authorList>
            <person name="Massaro I."/>
            <person name="Sinha N.R."/>
            <person name="Poethig S."/>
            <person name="Leichty A.R."/>
        </authorList>
    </citation>
    <scope>NUCLEOTIDE SEQUENCE</scope>
    <source>
        <strain evidence="1">Acra3RX</strain>
        <tissue evidence="1">Leaf</tissue>
    </source>
</reference>
<evidence type="ECO:0000313" key="1">
    <source>
        <dbReference type="EMBL" id="KAK4281602.1"/>
    </source>
</evidence>
<protein>
    <submittedName>
        <fullName evidence="1">Uncharacterized protein</fullName>
    </submittedName>
</protein>
<evidence type="ECO:0000313" key="2">
    <source>
        <dbReference type="Proteomes" id="UP001293593"/>
    </source>
</evidence>
<comment type="caution">
    <text evidence="1">The sequence shown here is derived from an EMBL/GenBank/DDBJ whole genome shotgun (WGS) entry which is preliminary data.</text>
</comment>
<sequence>MQAIVSMPFDLSSADFSTKPGTCFREQVGVKAPGTAKKTAFLPLVSSETVTVLTSSAASRKEKVASGSLSPTEMVAEMVDLVVKEAESGREIGRRWLNLRDVGVIENLEERAEGNALEGRRHVVAVAEAVVERSLENVVLAAMRILRTDFWERSESCGMMSEERLKRRHL</sequence>
<dbReference type="EMBL" id="JAWXYG010000002">
    <property type="protein sequence ID" value="KAK4281602.1"/>
    <property type="molecule type" value="Genomic_DNA"/>
</dbReference>
<proteinExistence type="predicted"/>
<gene>
    <name evidence="1" type="ORF">QN277_013073</name>
</gene>
<dbReference type="AlphaFoldDB" id="A0AAE1N2H1"/>